<keyword evidence="8" id="KW-0539">Nucleus</keyword>
<evidence type="ECO:0000256" key="6">
    <source>
        <dbReference type="ARBA" id="ARBA00023125"/>
    </source>
</evidence>
<dbReference type="InterPro" id="IPR036390">
    <property type="entry name" value="WH_DNA-bd_sf"/>
</dbReference>
<reference evidence="12" key="2">
    <citation type="submission" date="2023-04" db="EMBL/GenBank/DDBJ databases">
        <authorList>
            <person name="Bruccoleri R.E."/>
            <person name="Oakeley E.J."/>
            <person name="Faust A.-M."/>
            <person name="Dessus-Babus S."/>
            <person name="Altorfer M."/>
            <person name="Burckhardt D."/>
            <person name="Oertli M."/>
            <person name="Naumann U."/>
            <person name="Petersen F."/>
            <person name="Wong J."/>
        </authorList>
    </citation>
    <scope>NUCLEOTIDE SEQUENCE</scope>
    <source>
        <strain evidence="12">GSM-AAB239-AS_SAM_17_03QT</strain>
        <tissue evidence="12">Leaf</tissue>
    </source>
</reference>
<evidence type="ECO:0000256" key="10">
    <source>
        <dbReference type="SAM" id="MobiDB-lite"/>
    </source>
</evidence>
<protein>
    <recommendedName>
        <fullName evidence="11">HSF-type DNA-binding domain-containing protein</fullName>
    </recommendedName>
</protein>
<dbReference type="AlphaFoldDB" id="A0AAX6FKY1"/>
<dbReference type="GO" id="GO:0034605">
    <property type="term" value="P:cellular response to heat"/>
    <property type="evidence" value="ECO:0007669"/>
    <property type="project" value="TreeGrafter"/>
</dbReference>
<feature type="compositionally biased region" description="Low complexity" evidence="10">
    <location>
        <begin position="17"/>
        <end position="27"/>
    </location>
</feature>
<comment type="similarity">
    <text evidence="9">Belongs to the HSF family.</text>
</comment>
<dbReference type="GO" id="GO:0000978">
    <property type="term" value="F:RNA polymerase II cis-regulatory region sequence-specific DNA binding"/>
    <property type="evidence" value="ECO:0007669"/>
    <property type="project" value="TreeGrafter"/>
</dbReference>
<dbReference type="SUPFAM" id="SSF46785">
    <property type="entry name" value="Winged helix' DNA-binding domain"/>
    <property type="match status" value="1"/>
</dbReference>
<evidence type="ECO:0000256" key="8">
    <source>
        <dbReference type="ARBA" id="ARBA00023242"/>
    </source>
</evidence>
<reference evidence="12" key="1">
    <citation type="journal article" date="2023" name="GigaByte">
        <title>Genome assembly of the bearded iris, Iris pallida Lam.</title>
        <authorList>
            <person name="Bruccoleri R.E."/>
            <person name="Oakeley E.J."/>
            <person name="Faust A.M.E."/>
            <person name="Altorfer M."/>
            <person name="Dessus-Babus S."/>
            <person name="Burckhardt D."/>
            <person name="Oertli M."/>
            <person name="Naumann U."/>
            <person name="Petersen F."/>
            <person name="Wong J."/>
        </authorList>
    </citation>
    <scope>NUCLEOTIDE SEQUENCE</scope>
    <source>
        <strain evidence="12">GSM-AAB239-AS_SAM_17_03QT</strain>
    </source>
</reference>
<keyword evidence="13" id="KW-1185">Reference proteome</keyword>
<dbReference type="Proteomes" id="UP001140949">
    <property type="component" value="Unassembled WGS sequence"/>
</dbReference>
<dbReference type="PANTHER" id="PTHR10015:SF322">
    <property type="entry name" value="HEAT STRESS TRANSCRIPTION FACTOR A-7A"/>
    <property type="match status" value="1"/>
</dbReference>
<dbReference type="Gene3D" id="1.10.10.10">
    <property type="entry name" value="Winged helix-like DNA-binding domain superfamily/Winged helix DNA-binding domain"/>
    <property type="match status" value="1"/>
</dbReference>
<evidence type="ECO:0000256" key="4">
    <source>
        <dbReference type="ARBA" id="ARBA00023015"/>
    </source>
</evidence>
<feature type="compositionally biased region" description="Basic and acidic residues" evidence="10">
    <location>
        <begin position="1"/>
        <end position="13"/>
    </location>
</feature>
<evidence type="ECO:0000256" key="3">
    <source>
        <dbReference type="ARBA" id="ARBA00022553"/>
    </source>
</evidence>
<accession>A0AAX6FKY1</accession>
<comment type="subcellular location">
    <subcellularLocation>
        <location evidence="1">Nucleus</location>
    </subcellularLocation>
</comment>
<feature type="region of interest" description="Disordered" evidence="10">
    <location>
        <begin position="1"/>
        <end position="54"/>
    </location>
</feature>
<dbReference type="PANTHER" id="PTHR10015">
    <property type="entry name" value="HEAT SHOCK TRANSCRIPTION FACTOR"/>
    <property type="match status" value="1"/>
</dbReference>
<keyword evidence="4" id="KW-0805">Transcription regulation</keyword>
<organism evidence="12 13">
    <name type="scientific">Iris pallida</name>
    <name type="common">Sweet iris</name>
    <dbReference type="NCBI Taxonomy" id="29817"/>
    <lineage>
        <taxon>Eukaryota</taxon>
        <taxon>Viridiplantae</taxon>
        <taxon>Streptophyta</taxon>
        <taxon>Embryophyta</taxon>
        <taxon>Tracheophyta</taxon>
        <taxon>Spermatophyta</taxon>
        <taxon>Magnoliopsida</taxon>
        <taxon>Liliopsida</taxon>
        <taxon>Asparagales</taxon>
        <taxon>Iridaceae</taxon>
        <taxon>Iridoideae</taxon>
        <taxon>Irideae</taxon>
        <taxon>Iris</taxon>
    </lineage>
</organism>
<dbReference type="GO" id="GO:0006357">
    <property type="term" value="P:regulation of transcription by RNA polymerase II"/>
    <property type="evidence" value="ECO:0007669"/>
    <property type="project" value="TreeGrafter"/>
</dbReference>
<evidence type="ECO:0000313" key="13">
    <source>
        <dbReference type="Proteomes" id="UP001140949"/>
    </source>
</evidence>
<evidence type="ECO:0000259" key="11">
    <source>
        <dbReference type="SMART" id="SM00415"/>
    </source>
</evidence>
<keyword evidence="6" id="KW-0238">DNA-binding</keyword>
<evidence type="ECO:0000256" key="2">
    <source>
        <dbReference type="ARBA" id="ARBA00011233"/>
    </source>
</evidence>
<evidence type="ECO:0000256" key="9">
    <source>
        <dbReference type="RuleBase" id="RU004020"/>
    </source>
</evidence>
<dbReference type="InterPro" id="IPR036388">
    <property type="entry name" value="WH-like_DNA-bd_sf"/>
</dbReference>
<dbReference type="PRINTS" id="PR00056">
    <property type="entry name" value="HSFDOMAIN"/>
</dbReference>
<proteinExistence type="inferred from homology"/>
<evidence type="ECO:0000256" key="7">
    <source>
        <dbReference type="ARBA" id="ARBA00023163"/>
    </source>
</evidence>
<evidence type="ECO:0000313" key="12">
    <source>
        <dbReference type="EMBL" id="KAJ6816989.1"/>
    </source>
</evidence>
<comment type="caution">
    <text evidence="12">The sequence shown here is derived from an EMBL/GenBank/DDBJ whole genome shotgun (WGS) entry which is preliminary data.</text>
</comment>
<dbReference type="FunFam" id="1.10.10.10:FF:000037">
    <property type="entry name" value="Heat stress transcription factor B-4"/>
    <property type="match status" value="1"/>
</dbReference>
<evidence type="ECO:0000256" key="5">
    <source>
        <dbReference type="ARBA" id="ARBA00023016"/>
    </source>
</evidence>
<keyword evidence="5" id="KW-0346">Stress response</keyword>
<keyword evidence="3" id="KW-0597">Phosphoprotein</keyword>
<dbReference type="GO" id="GO:0003700">
    <property type="term" value="F:DNA-binding transcription factor activity"/>
    <property type="evidence" value="ECO:0007669"/>
    <property type="project" value="InterPro"/>
</dbReference>
<keyword evidence="7" id="KW-0804">Transcription</keyword>
<dbReference type="GO" id="GO:0005634">
    <property type="term" value="C:nucleus"/>
    <property type="evidence" value="ECO:0007669"/>
    <property type="project" value="UniProtKB-SubCell"/>
</dbReference>
<dbReference type="InterPro" id="IPR000232">
    <property type="entry name" value="HSF_DNA-bd"/>
</dbReference>
<gene>
    <name evidence="12" type="ORF">M6B38_413895</name>
</gene>
<sequence length="115" mass="12550">MDLRFEKVKEEHPGAGSSSSSSSSSSSADCAEVAPQPMEGLHDPGPPPFLTKSYEMVDDPSTDRVVMWGTKSNSFVVCNPCAFSMTLLPKYFKHSNFSSFVRQLSTYVSILFGAE</sequence>
<dbReference type="SMART" id="SM00415">
    <property type="entry name" value="HSF"/>
    <property type="match status" value="1"/>
</dbReference>
<dbReference type="EMBL" id="JANAVB010027999">
    <property type="protein sequence ID" value="KAJ6816989.1"/>
    <property type="molecule type" value="Genomic_DNA"/>
</dbReference>
<name>A0AAX6FKY1_IRIPA</name>
<comment type="subunit">
    <text evidence="2">Homotrimer.</text>
</comment>
<feature type="domain" description="HSF-type DNA-binding" evidence="11">
    <location>
        <begin position="45"/>
        <end position="115"/>
    </location>
</feature>
<dbReference type="Pfam" id="PF00447">
    <property type="entry name" value="HSF_DNA-bind"/>
    <property type="match status" value="1"/>
</dbReference>
<evidence type="ECO:0000256" key="1">
    <source>
        <dbReference type="ARBA" id="ARBA00004123"/>
    </source>
</evidence>